<sequence>MEMGTKRATATPRRHGAIPYILTVAVASLTMFKKSIRGNPIIVLDGYRYCKNKELGLKTRWQCTNRKECCTASLPVFKKSTQGNPILVVDGYRYCKHRVSGLKTRWICPKLRTFCRAVLFTINDEVVTKKGVHNHPRTDD</sequence>
<evidence type="ECO:0000313" key="5">
    <source>
        <dbReference type="EMBL" id="KAL0881506.1"/>
    </source>
</evidence>
<reference evidence="5 6" key="1">
    <citation type="submission" date="2024-06" db="EMBL/GenBank/DDBJ databases">
        <title>A chromosome-level genome assembly of beet webworm, Loxostege sticticalis.</title>
        <authorList>
            <person name="Zhang Y."/>
        </authorList>
    </citation>
    <scope>NUCLEOTIDE SEQUENCE [LARGE SCALE GENOMIC DNA]</scope>
    <source>
        <strain evidence="5">AQ026</strain>
        <tissue evidence="5">Whole body</tissue>
    </source>
</reference>
<dbReference type="Gene3D" id="2.20.25.240">
    <property type="match status" value="2"/>
</dbReference>
<name>A0ABR3HY90_LOXSC</name>
<keyword evidence="2" id="KW-0863">Zinc-finger</keyword>
<evidence type="ECO:0000259" key="4">
    <source>
        <dbReference type="Pfam" id="PF04500"/>
    </source>
</evidence>
<evidence type="ECO:0000256" key="3">
    <source>
        <dbReference type="ARBA" id="ARBA00022833"/>
    </source>
</evidence>
<dbReference type="InterPro" id="IPR007588">
    <property type="entry name" value="Znf_FLYWCH"/>
</dbReference>
<dbReference type="EMBL" id="JBEUOH010000011">
    <property type="protein sequence ID" value="KAL0881506.1"/>
    <property type="molecule type" value="Genomic_DNA"/>
</dbReference>
<protein>
    <recommendedName>
        <fullName evidence="4">FLYWCH-type domain-containing protein</fullName>
    </recommendedName>
</protein>
<keyword evidence="6" id="KW-1185">Reference proteome</keyword>
<dbReference type="Pfam" id="PF04500">
    <property type="entry name" value="FLYWCH"/>
    <property type="match status" value="2"/>
</dbReference>
<evidence type="ECO:0000256" key="1">
    <source>
        <dbReference type="ARBA" id="ARBA00022723"/>
    </source>
</evidence>
<proteinExistence type="predicted"/>
<feature type="domain" description="FLYWCH-type" evidence="4">
    <location>
        <begin position="77"/>
        <end position="135"/>
    </location>
</feature>
<organism evidence="5 6">
    <name type="scientific">Loxostege sticticalis</name>
    <name type="common">Beet webworm moth</name>
    <dbReference type="NCBI Taxonomy" id="481309"/>
    <lineage>
        <taxon>Eukaryota</taxon>
        <taxon>Metazoa</taxon>
        <taxon>Ecdysozoa</taxon>
        <taxon>Arthropoda</taxon>
        <taxon>Hexapoda</taxon>
        <taxon>Insecta</taxon>
        <taxon>Pterygota</taxon>
        <taxon>Neoptera</taxon>
        <taxon>Endopterygota</taxon>
        <taxon>Lepidoptera</taxon>
        <taxon>Glossata</taxon>
        <taxon>Ditrysia</taxon>
        <taxon>Pyraloidea</taxon>
        <taxon>Crambidae</taxon>
        <taxon>Pyraustinae</taxon>
        <taxon>Loxostege</taxon>
    </lineage>
</organism>
<keyword evidence="1" id="KW-0479">Metal-binding</keyword>
<evidence type="ECO:0000313" key="6">
    <source>
        <dbReference type="Proteomes" id="UP001549920"/>
    </source>
</evidence>
<comment type="caution">
    <text evidence="5">The sequence shown here is derived from an EMBL/GenBank/DDBJ whole genome shotgun (WGS) entry which is preliminary data.</text>
</comment>
<gene>
    <name evidence="5" type="ORF">ABMA27_001357</name>
</gene>
<accession>A0ABR3HY90</accession>
<evidence type="ECO:0000256" key="2">
    <source>
        <dbReference type="ARBA" id="ARBA00022771"/>
    </source>
</evidence>
<dbReference type="Proteomes" id="UP001549920">
    <property type="component" value="Unassembled WGS sequence"/>
</dbReference>
<keyword evidence="3" id="KW-0862">Zinc</keyword>
<feature type="domain" description="FLYWCH-type" evidence="4">
    <location>
        <begin position="32"/>
        <end position="72"/>
    </location>
</feature>